<proteinExistence type="predicted"/>
<evidence type="ECO:0000313" key="1">
    <source>
        <dbReference type="EMBL" id="RIV82756.1"/>
    </source>
</evidence>
<gene>
    <name evidence="1" type="ORF">D2V07_17650</name>
</gene>
<comment type="caution">
    <text evidence="1">The sequence shown here is derived from an EMBL/GenBank/DDBJ whole genome shotgun (WGS) entry which is preliminary data.</text>
</comment>
<reference evidence="1 2" key="1">
    <citation type="submission" date="2018-08" db="EMBL/GenBank/DDBJ databases">
        <title>Erythrobacter zhengii sp.nov., a bacterium isolated from deep-sea sediment.</title>
        <authorList>
            <person name="Fang C."/>
            <person name="Wu Y.-H."/>
            <person name="Sun C."/>
            <person name="Wang H."/>
            <person name="Cheng H."/>
            <person name="Meng F.-X."/>
            <person name="Wang C.-S."/>
            <person name="Xu X.-W."/>
        </authorList>
    </citation>
    <scope>NUCLEOTIDE SEQUENCE [LARGE SCALE GENOMIC DNA]</scope>
    <source>
        <strain evidence="1 2">V18</strain>
    </source>
</reference>
<dbReference type="Proteomes" id="UP000286576">
    <property type="component" value="Unassembled WGS sequence"/>
</dbReference>
<name>A0A418NNI3_9SPHN</name>
<dbReference type="AlphaFoldDB" id="A0A418NNI3"/>
<organism evidence="1 2">
    <name type="scientific">Aurantiacibacter zhengii</name>
    <dbReference type="NCBI Taxonomy" id="2307003"/>
    <lineage>
        <taxon>Bacteria</taxon>
        <taxon>Pseudomonadati</taxon>
        <taxon>Pseudomonadota</taxon>
        <taxon>Alphaproteobacteria</taxon>
        <taxon>Sphingomonadales</taxon>
        <taxon>Erythrobacteraceae</taxon>
        <taxon>Aurantiacibacter</taxon>
    </lineage>
</organism>
<dbReference type="EMBL" id="QXFL01000015">
    <property type="protein sequence ID" value="RIV82756.1"/>
    <property type="molecule type" value="Genomic_DNA"/>
</dbReference>
<protein>
    <submittedName>
        <fullName evidence="1">Uncharacterized protein</fullName>
    </submittedName>
</protein>
<sequence length="68" mass="7415">MHFLKIGVASPQPRIGQPLQSGDCDGQLGDKIYMDSQGFSLLPSHPSISARFDQTGGFYAQFGTENIR</sequence>
<evidence type="ECO:0000313" key="2">
    <source>
        <dbReference type="Proteomes" id="UP000286576"/>
    </source>
</evidence>
<keyword evidence="2" id="KW-1185">Reference proteome</keyword>
<accession>A0A418NNI3</accession>